<feature type="compositionally biased region" description="Basic and acidic residues" evidence="5">
    <location>
        <begin position="320"/>
        <end position="340"/>
    </location>
</feature>
<evidence type="ECO:0000256" key="1">
    <source>
        <dbReference type="ARBA" id="ARBA00022664"/>
    </source>
</evidence>
<accession>A0ABQ5FNX9</accession>
<proteinExistence type="predicted"/>
<dbReference type="InterPro" id="IPR012677">
    <property type="entry name" value="Nucleotide-bd_a/b_plait_sf"/>
</dbReference>
<dbReference type="Gene3D" id="3.30.70.330">
    <property type="match status" value="1"/>
</dbReference>
<evidence type="ECO:0000259" key="6">
    <source>
        <dbReference type="PROSITE" id="PS50102"/>
    </source>
</evidence>
<organism evidence="7 8">
    <name type="scientific">Tanacetum coccineum</name>
    <dbReference type="NCBI Taxonomy" id="301880"/>
    <lineage>
        <taxon>Eukaryota</taxon>
        <taxon>Viridiplantae</taxon>
        <taxon>Streptophyta</taxon>
        <taxon>Embryophyta</taxon>
        <taxon>Tracheophyta</taxon>
        <taxon>Spermatophyta</taxon>
        <taxon>Magnoliopsida</taxon>
        <taxon>eudicotyledons</taxon>
        <taxon>Gunneridae</taxon>
        <taxon>Pentapetalae</taxon>
        <taxon>asterids</taxon>
        <taxon>campanulids</taxon>
        <taxon>Asterales</taxon>
        <taxon>Asteraceae</taxon>
        <taxon>Asteroideae</taxon>
        <taxon>Anthemideae</taxon>
        <taxon>Anthemidinae</taxon>
        <taxon>Tanacetum</taxon>
    </lineage>
</organism>
<dbReference type="CDD" id="cd00590">
    <property type="entry name" value="RRM_SF"/>
    <property type="match status" value="1"/>
</dbReference>
<keyword evidence="4" id="KW-0694">RNA-binding</keyword>
<dbReference type="Pfam" id="PF00076">
    <property type="entry name" value="RRM_1"/>
    <property type="match status" value="1"/>
</dbReference>
<evidence type="ECO:0000256" key="5">
    <source>
        <dbReference type="SAM" id="MobiDB-lite"/>
    </source>
</evidence>
<keyword evidence="2" id="KW-0747">Spliceosome</keyword>
<dbReference type="SMART" id="SM00360">
    <property type="entry name" value="RRM"/>
    <property type="match status" value="1"/>
</dbReference>
<evidence type="ECO:0000313" key="7">
    <source>
        <dbReference type="EMBL" id="GJT65053.1"/>
    </source>
</evidence>
<dbReference type="PROSITE" id="PS50102">
    <property type="entry name" value="RRM"/>
    <property type="match status" value="1"/>
</dbReference>
<dbReference type="PANTHER" id="PTHR23147">
    <property type="entry name" value="SERINE/ARGININE RICH SPLICING FACTOR"/>
    <property type="match status" value="1"/>
</dbReference>
<evidence type="ECO:0000256" key="3">
    <source>
        <dbReference type="ARBA" id="ARBA00023187"/>
    </source>
</evidence>
<keyword evidence="7" id="KW-0808">Transferase</keyword>
<keyword evidence="7" id="KW-0695">RNA-directed DNA polymerase</keyword>
<dbReference type="InterPro" id="IPR035979">
    <property type="entry name" value="RBD_domain_sf"/>
</dbReference>
<evidence type="ECO:0000256" key="2">
    <source>
        <dbReference type="ARBA" id="ARBA00022728"/>
    </source>
</evidence>
<protein>
    <submittedName>
        <fullName evidence="7">RNA-directed DNA polymerase, eukaryota</fullName>
    </submittedName>
</protein>
<gene>
    <name evidence="7" type="ORF">Tco_1016533</name>
</gene>
<keyword evidence="3" id="KW-0508">mRNA splicing</keyword>
<reference evidence="7" key="1">
    <citation type="journal article" date="2022" name="Int. J. Mol. Sci.">
        <title>Draft Genome of Tanacetum Coccineum: Genomic Comparison of Closely Related Tanacetum-Family Plants.</title>
        <authorList>
            <person name="Yamashiro T."/>
            <person name="Shiraishi A."/>
            <person name="Nakayama K."/>
            <person name="Satake H."/>
        </authorList>
    </citation>
    <scope>NUCLEOTIDE SEQUENCE</scope>
</reference>
<keyword evidence="7" id="KW-0548">Nucleotidyltransferase</keyword>
<evidence type="ECO:0000256" key="4">
    <source>
        <dbReference type="PROSITE-ProRule" id="PRU00176"/>
    </source>
</evidence>
<dbReference type="Proteomes" id="UP001151760">
    <property type="component" value="Unassembled WGS sequence"/>
</dbReference>
<dbReference type="SUPFAM" id="SSF54928">
    <property type="entry name" value="RNA-binding domain, RBD"/>
    <property type="match status" value="1"/>
</dbReference>
<name>A0ABQ5FNX9_9ASTR</name>
<dbReference type="GO" id="GO:0003964">
    <property type="term" value="F:RNA-directed DNA polymerase activity"/>
    <property type="evidence" value="ECO:0007669"/>
    <property type="project" value="UniProtKB-KW"/>
</dbReference>
<dbReference type="InterPro" id="IPR000504">
    <property type="entry name" value="RRM_dom"/>
</dbReference>
<evidence type="ECO:0000313" key="8">
    <source>
        <dbReference type="Proteomes" id="UP001151760"/>
    </source>
</evidence>
<feature type="region of interest" description="Disordered" evidence="5">
    <location>
        <begin position="319"/>
        <end position="346"/>
    </location>
</feature>
<keyword evidence="8" id="KW-1185">Reference proteome</keyword>
<feature type="domain" description="RRM" evidence="6">
    <location>
        <begin position="22"/>
        <end position="99"/>
    </location>
</feature>
<dbReference type="InterPro" id="IPR050907">
    <property type="entry name" value="SRSF"/>
</dbReference>
<comment type="caution">
    <text evidence="7">The sequence shown here is derived from an EMBL/GenBank/DDBJ whole genome shotgun (WGS) entry which is preliminary data.</text>
</comment>
<keyword evidence="1" id="KW-0507">mRNA processing</keyword>
<sequence length="363" mass="41279">MSHNESIGSKRSNESLLERLSCNVFITNFPSDVTVRELWNACDQYGKVLDVYTPKKLSKQGKAFAFVRFKKVNDVDSLIRNLRSIWMGSFRLFSNVARFNRDTVHKPSITNVKNNVPGNMNSYAAVAKGNDTQESDMEPLMVLEKGLLNYEGDPVLVGCVKEFKSLPNLYNVCCTEGFPSVRINYLGGFWVLMEFDSIQPCEKFHTHNEIKSWFSGIEKWSPQFEVKDRVVWVDVEGVPLKAWTSATFHKTANKWGDLVYMEDSNASNKYSMRLCIKTTIQLLIAKSFKVILEGKIAVVRAKEVTGWVPKFGLDDNLQQQDDKNVKSDKNSFDGESSHADDDGEEMPEFIQNNTIDIYSKKGV</sequence>
<reference evidence="7" key="2">
    <citation type="submission" date="2022-01" db="EMBL/GenBank/DDBJ databases">
        <authorList>
            <person name="Yamashiro T."/>
            <person name="Shiraishi A."/>
            <person name="Satake H."/>
            <person name="Nakayama K."/>
        </authorList>
    </citation>
    <scope>NUCLEOTIDE SEQUENCE</scope>
</reference>
<dbReference type="EMBL" id="BQNB010017599">
    <property type="protein sequence ID" value="GJT65053.1"/>
    <property type="molecule type" value="Genomic_DNA"/>
</dbReference>